<evidence type="ECO:0000256" key="3">
    <source>
        <dbReference type="ARBA" id="ARBA00022989"/>
    </source>
</evidence>
<keyword evidence="8" id="KW-1185">Reference proteome</keyword>
<dbReference type="HOGENOM" id="CLU_121804_0_0_6"/>
<feature type="transmembrane region" description="Helical" evidence="5">
    <location>
        <begin position="45"/>
        <end position="63"/>
    </location>
</feature>
<evidence type="ECO:0000256" key="2">
    <source>
        <dbReference type="ARBA" id="ARBA00022692"/>
    </source>
</evidence>
<sequence length="146" mass="15924">MQKRENVVPSFTPLIKQFAAFVFVSSISAVCSLIVRYVANLVMPYEVAVGLAQVAGVIIAFTLNRRFVFSGEQVLTYARIWRFTLVNVVSLAIAVTVSSLAFRIVLPNLGVSFHPDVLAQLVGLAACALPSFLGHKYFSFRAAGVR</sequence>
<proteinExistence type="predicted"/>
<gene>
    <name evidence="7" type="ORF">HY57_19995</name>
</gene>
<name>A0A075K575_9GAMM</name>
<keyword evidence="2 5" id="KW-0812">Transmembrane</keyword>
<feature type="transmembrane region" description="Helical" evidence="5">
    <location>
        <begin position="84"/>
        <end position="105"/>
    </location>
</feature>
<dbReference type="Pfam" id="PF04138">
    <property type="entry name" value="GtrA_DPMS_TM"/>
    <property type="match status" value="1"/>
</dbReference>
<keyword evidence="4 5" id="KW-0472">Membrane</keyword>
<dbReference type="Proteomes" id="UP000027987">
    <property type="component" value="Chromosome"/>
</dbReference>
<feature type="transmembrane region" description="Helical" evidence="5">
    <location>
        <begin position="117"/>
        <end position="138"/>
    </location>
</feature>
<reference evidence="7 8" key="1">
    <citation type="submission" date="2014-07" db="EMBL/GenBank/DDBJ databases">
        <title>Complete Genome Sequence of Dyella japonica Strain A8 Isolated from Malaysian Tropical Soil.</title>
        <authorList>
            <person name="Hui R.K.H."/>
            <person name="Chen J.-W."/>
            <person name="Chan K.-G."/>
            <person name="Leung F.C.C."/>
        </authorList>
    </citation>
    <scope>NUCLEOTIDE SEQUENCE [LARGE SCALE GENOMIC DNA]</scope>
    <source>
        <strain evidence="7 8">A8</strain>
    </source>
</reference>
<evidence type="ECO:0000313" key="7">
    <source>
        <dbReference type="EMBL" id="AIF49376.1"/>
    </source>
</evidence>
<protein>
    <recommendedName>
        <fullName evidence="6">GtrA/DPMS transmembrane domain-containing protein</fullName>
    </recommendedName>
</protein>
<dbReference type="GO" id="GO:0000271">
    <property type="term" value="P:polysaccharide biosynthetic process"/>
    <property type="evidence" value="ECO:0007669"/>
    <property type="project" value="InterPro"/>
</dbReference>
<dbReference type="STRING" id="1217721.HY57_19995"/>
<dbReference type="EMBL" id="CP008884">
    <property type="protein sequence ID" value="AIF49376.1"/>
    <property type="molecule type" value="Genomic_DNA"/>
</dbReference>
<feature type="domain" description="GtrA/DPMS transmembrane" evidence="6">
    <location>
        <begin position="21"/>
        <end position="140"/>
    </location>
</feature>
<feature type="transmembrane region" description="Helical" evidence="5">
    <location>
        <begin position="20"/>
        <end position="39"/>
    </location>
</feature>
<comment type="subcellular location">
    <subcellularLocation>
        <location evidence="1">Membrane</location>
        <topology evidence="1">Multi-pass membrane protein</topology>
    </subcellularLocation>
</comment>
<keyword evidence="3 5" id="KW-1133">Transmembrane helix</keyword>
<evidence type="ECO:0000256" key="4">
    <source>
        <dbReference type="ARBA" id="ARBA00023136"/>
    </source>
</evidence>
<organism evidence="7 8">
    <name type="scientific">Dyella japonica A8</name>
    <dbReference type="NCBI Taxonomy" id="1217721"/>
    <lineage>
        <taxon>Bacteria</taxon>
        <taxon>Pseudomonadati</taxon>
        <taxon>Pseudomonadota</taxon>
        <taxon>Gammaproteobacteria</taxon>
        <taxon>Lysobacterales</taxon>
        <taxon>Rhodanobacteraceae</taxon>
        <taxon>Dyella</taxon>
    </lineage>
</organism>
<evidence type="ECO:0000256" key="1">
    <source>
        <dbReference type="ARBA" id="ARBA00004141"/>
    </source>
</evidence>
<dbReference type="KEGG" id="dja:HY57_19995"/>
<dbReference type="AlphaFoldDB" id="A0A075K575"/>
<dbReference type="PATRIC" id="fig|1217721.7.peg.4096"/>
<evidence type="ECO:0000256" key="5">
    <source>
        <dbReference type="SAM" id="Phobius"/>
    </source>
</evidence>
<accession>A0A075K575</accession>
<dbReference type="InterPro" id="IPR007267">
    <property type="entry name" value="GtrA_DPMS_TM"/>
</dbReference>
<evidence type="ECO:0000313" key="8">
    <source>
        <dbReference type="Proteomes" id="UP000027987"/>
    </source>
</evidence>
<evidence type="ECO:0000259" key="6">
    <source>
        <dbReference type="Pfam" id="PF04138"/>
    </source>
</evidence>
<dbReference type="GO" id="GO:0016020">
    <property type="term" value="C:membrane"/>
    <property type="evidence" value="ECO:0007669"/>
    <property type="project" value="UniProtKB-SubCell"/>
</dbReference>